<dbReference type="InterPro" id="IPR005467">
    <property type="entry name" value="His_kinase_dom"/>
</dbReference>
<dbReference type="SMART" id="SM00388">
    <property type="entry name" value="HisKA"/>
    <property type="match status" value="1"/>
</dbReference>
<evidence type="ECO:0000256" key="6">
    <source>
        <dbReference type="ARBA" id="ARBA00023012"/>
    </source>
</evidence>
<evidence type="ECO:0000259" key="8">
    <source>
        <dbReference type="PROSITE" id="PS50109"/>
    </source>
</evidence>
<dbReference type="AlphaFoldDB" id="A0A386HUR5"/>
<evidence type="ECO:0000313" key="9">
    <source>
        <dbReference type="EMBL" id="AYD49351.1"/>
    </source>
</evidence>
<keyword evidence="7" id="KW-0812">Transmembrane</keyword>
<dbReference type="InterPro" id="IPR003594">
    <property type="entry name" value="HATPase_dom"/>
</dbReference>
<accession>A0A386HUR5</accession>
<dbReference type="PROSITE" id="PS50109">
    <property type="entry name" value="HIS_KIN"/>
    <property type="match status" value="1"/>
</dbReference>
<dbReference type="Pfam" id="PF02518">
    <property type="entry name" value="HATPase_c"/>
    <property type="match status" value="1"/>
</dbReference>
<keyword evidence="6" id="KW-0902">Two-component regulatory system</keyword>
<dbReference type="Gene3D" id="1.10.287.130">
    <property type="match status" value="1"/>
</dbReference>
<dbReference type="InterPro" id="IPR003661">
    <property type="entry name" value="HisK_dim/P_dom"/>
</dbReference>
<dbReference type="SMART" id="SM00387">
    <property type="entry name" value="HATPase_c"/>
    <property type="match status" value="1"/>
</dbReference>
<dbReference type="EMBL" id="CP032489">
    <property type="protein sequence ID" value="AYD49351.1"/>
    <property type="molecule type" value="Genomic_DNA"/>
</dbReference>
<keyword evidence="7" id="KW-0472">Membrane</keyword>
<keyword evidence="3" id="KW-0597">Phosphoprotein</keyword>
<dbReference type="GO" id="GO:0005886">
    <property type="term" value="C:plasma membrane"/>
    <property type="evidence" value="ECO:0007669"/>
    <property type="project" value="TreeGrafter"/>
</dbReference>
<dbReference type="InterPro" id="IPR036890">
    <property type="entry name" value="HATPase_C_sf"/>
</dbReference>
<dbReference type="InterPro" id="IPR036097">
    <property type="entry name" value="HisK_dim/P_sf"/>
</dbReference>
<dbReference type="Proteomes" id="UP000266118">
    <property type="component" value="Chromosome"/>
</dbReference>
<proteinExistence type="predicted"/>
<dbReference type="Gene3D" id="3.30.565.10">
    <property type="entry name" value="Histidine kinase-like ATPase, C-terminal domain"/>
    <property type="match status" value="1"/>
</dbReference>
<keyword evidence="5" id="KW-0418">Kinase</keyword>
<dbReference type="GO" id="GO:0000155">
    <property type="term" value="F:phosphorelay sensor kinase activity"/>
    <property type="evidence" value="ECO:0007669"/>
    <property type="project" value="InterPro"/>
</dbReference>
<feature type="domain" description="Histidine kinase" evidence="8">
    <location>
        <begin position="72"/>
        <end position="286"/>
    </location>
</feature>
<dbReference type="InterPro" id="IPR050351">
    <property type="entry name" value="BphY/WalK/GraS-like"/>
</dbReference>
<dbReference type="PANTHER" id="PTHR45453:SF1">
    <property type="entry name" value="PHOSPHATE REGULON SENSOR PROTEIN PHOR"/>
    <property type="match status" value="1"/>
</dbReference>
<dbReference type="PRINTS" id="PR00344">
    <property type="entry name" value="BCTRLSENSOR"/>
</dbReference>
<dbReference type="PANTHER" id="PTHR45453">
    <property type="entry name" value="PHOSPHATE REGULON SENSOR PROTEIN PHOR"/>
    <property type="match status" value="1"/>
</dbReference>
<dbReference type="Pfam" id="PF00512">
    <property type="entry name" value="HisKA"/>
    <property type="match status" value="1"/>
</dbReference>
<keyword evidence="7" id="KW-1133">Transmembrane helix</keyword>
<sequence>MYIYRFEQLRKDEPFYAEKILALDDAKARKSMQYIGEGLTFFVLIMVGAAYVYRTIRRQIKIADQQQNFMMAITHELKTPIAVARLNLETLQKRKLQPELQEKLIANTLIETNRLNTLTSNILIAAQLEGGKHHVNLQNVNFTELVDHCLRDLSGHYPSRQFTCDIHEEIWINAEPLLIQILISNLLENAVKYSSIDSSVAVHLYKENNKARFSVTDEGLGIAAQEKKKIFNKFYRVGSEAMRKTKGTGLGLFLCKKIVRDHKGNIVVIDNKPQGSIFIVQIPLLKNNVNEYTA</sequence>
<dbReference type="GO" id="GO:0016036">
    <property type="term" value="P:cellular response to phosphate starvation"/>
    <property type="evidence" value="ECO:0007669"/>
    <property type="project" value="TreeGrafter"/>
</dbReference>
<protein>
    <recommendedName>
        <fullName evidence="2">histidine kinase</fullName>
        <ecNumber evidence="2">2.7.13.3</ecNumber>
    </recommendedName>
</protein>
<evidence type="ECO:0000256" key="5">
    <source>
        <dbReference type="ARBA" id="ARBA00022777"/>
    </source>
</evidence>
<keyword evidence="4" id="KW-0808">Transferase</keyword>
<keyword evidence="10" id="KW-1185">Reference proteome</keyword>
<evidence type="ECO:0000256" key="4">
    <source>
        <dbReference type="ARBA" id="ARBA00022679"/>
    </source>
</evidence>
<dbReference type="FunFam" id="3.30.565.10:FF:000006">
    <property type="entry name" value="Sensor histidine kinase WalK"/>
    <property type="match status" value="1"/>
</dbReference>
<dbReference type="SUPFAM" id="SSF47384">
    <property type="entry name" value="Homodimeric domain of signal transducing histidine kinase"/>
    <property type="match status" value="1"/>
</dbReference>
<evidence type="ECO:0000256" key="3">
    <source>
        <dbReference type="ARBA" id="ARBA00022553"/>
    </source>
</evidence>
<gene>
    <name evidence="9" type="ORF">D6B99_08370</name>
</gene>
<dbReference type="EC" id="2.7.13.3" evidence="2"/>
<dbReference type="InterPro" id="IPR004358">
    <property type="entry name" value="Sig_transdc_His_kin-like_C"/>
</dbReference>
<dbReference type="CDD" id="cd00082">
    <property type="entry name" value="HisKA"/>
    <property type="match status" value="1"/>
</dbReference>
<dbReference type="OrthoDB" id="9804645at2"/>
<dbReference type="SUPFAM" id="SSF55874">
    <property type="entry name" value="ATPase domain of HSP90 chaperone/DNA topoisomerase II/histidine kinase"/>
    <property type="match status" value="1"/>
</dbReference>
<dbReference type="KEGG" id="ark:D6B99_08370"/>
<evidence type="ECO:0000313" key="10">
    <source>
        <dbReference type="Proteomes" id="UP000266118"/>
    </source>
</evidence>
<organism evidence="9 10">
    <name type="scientific">Arachidicoccus soli</name>
    <dbReference type="NCBI Taxonomy" id="2341117"/>
    <lineage>
        <taxon>Bacteria</taxon>
        <taxon>Pseudomonadati</taxon>
        <taxon>Bacteroidota</taxon>
        <taxon>Chitinophagia</taxon>
        <taxon>Chitinophagales</taxon>
        <taxon>Chitinophagaceae</taxon>
        <taxon>Arachidicoccus</taxon>
    </lineage>
</organism>
<feature type="transmembrane region" description="Helical" evidence="7">
    <location>
        <begin position="34"/>
        <end position="53"/>
    </location>
</feature>
<name>A0A386HUR5_9BACT</name>
<comment type="catalytic activity">
    <reaction evidence="1">
        <text>ATP + protein L-histidine = ADP + protein N-phospho-L-histidine.</text>
        <dbReference type="EC" id="2.7.13.3"/>
    </reaction>
</comment>
<dbReference type="GO" id="GO:0004721">
    <property type="term" value="F:phosphoprotein phosphatase activity"/>
    <property type="evidence" value="ECO:0007669"/>
    <property type="project" value="TreeGrafter"/>
</dbReference>
<evidence type="ECO:0000256" key="2">
    <source>
        <dbReference type="ARBA" id="ARBA00012438"/>
    </source>
</evidence>
<evidence type="ECO:0000256" key="1">
    <source>
        <dbReference type="ARBA" id="ARBA00000085"/>
    </source>
</evidence>
<reference evidence="9 10" key="1">
    <citation type="submission" date="2018-09" db="EMBL/GenBank/DDBJ databases">
        <title>Arachidicoccus sp. nov., a bacterium isolated from soil.</title>
        <authorList>
            <person name="Weon H.-Y."/>
            <person name="Kwon S.-W."/>
            <person name="Lee S.A."/>
        </authorList>
    </citation>
    <scope>NUCLEOTIDE SEQUENCE [LARGE SCALE GENOMIC DNA]</scope>
    <source>
        <strain evidence="9 10">KIS59-12</strain>
    </source>
</reference>
<evidence type="ECO:0000256" key="7">
    <source>
        <dbReference type="SAM" id="Phobius"/>
    </source>
</evidence>